<organism evidence="3 4">
    <name type="scientific">Diplogelasinospora grovesii</name>
    <dbReference type="NCBI Taxonomy" id="303347"/>
    <lineage>
        <taxon>Eukaryota</taxon>
        <taxon>Fungi</taxon>
        <taxon>Dikarya</taxon>
        <taxon>Ascomycota</taxon>
        <taxon>Pezizomycotina</taxon>
        <taxon>Sordariomycetes</taxon>
        <taxon>Sordariomycetidae</taxon>
        <taxon>Sordariales</taxon>
        <taxon>Diplogelasinosporaceae</taxon>
        <taxon>Diplogelasinospora</taxon>
    </lineage>
</organism>
<gene>
    <name evidence="3" type="ORF">QBC46DRAFT_370232</name>
</gene>
<feature type="region of interest" description="Disordered" evidence="1">
    <location>
        <begin position="253"/>
        <end position="303"/>
    </location>
</feature>
<dbReference type="EMBL" id="MU853753">
    <property type="protein sequence ID" value="KAK3945883.1"/>
    <property type="molecule type" value="Genomic_DNA"/>
</dbReference>
<sequence>MRILPLPLWLLVTAQMEAAEAQQAQQFPVAIRKMPPDQGEKFYHEYSAFPVDDDDALLQHQQAFAAVLSARSVQQQSDNASLHDTFLPPFAPHFDTTQPQHRIPDEGWKGLSLVRRAAEALARLQSRQWSCPTGTSSCSSIGYPNSCCQNGETCMVITDTGLGPVGCCPAGSACSGTVSSCYDGNTACSSNIGGGCCIPGYICEGVGCVPSSSSTPTPSPTGVTTLTTTSTNIITGAAPSTVVVTVVVTITPSQSPQTSTTTQTQTATPSTSSGTESTTGSTDSGGVVPPVRPTSSGSDSSSGVNTYCPTGFYACVASAGGGCCQTGRDCHTTSCPPISMTTIVNTNGITVAVPATNVPAATTGSCANGWFLCGSDAGPVAGCCPSGYSCGTASCSMVTAGATASIAKSLPGQSLGTKRTTSRGGGAVGAAVVGAILSWLIL</sequence>
<keyword evidence="4" id="KW-1185">Reference proteome</keyword>
<feature type="signal peptide" evidence="2">
    <location>
        <begin position="1"/>
        <end position="21"/>
    </location>
</feature>
<evidence type="ECO:0000313" key="4">
    <source>
        <dbReference type="Proteomes" id="UP001303473"/>
    </source>
</evidence>
<evidence type="ECO:0000313" key="3">
    <source>
        <dbReference type="EMBL" id="KAK3945883.1"/>
    </source>
</evidence>
<evidence type="ECO:0000256" key="2">
    <source>
        <dbReference type="SAM" id="SignalP"/>
    </source>
</evidence>
<feature type="compositionally biased region" description="Low complexity" evidence="1">
    <location>
        <begin position="253"/>
        <end position="286"/>
    </location>
</feature>
<feature type="chain" id="PRO_5043048037" description="GPI anchored protein" evidence="2">
    <location>
        <begin position="22"/>
        <end position="442"/>
    </location>
</feature>
<name>A0AAN6NJC9_9PEZI</name>
<evidence type="ECO:0000256" key="1">
    <source>
        <dbReference type="SAM" id="MobiDB-lite"/>
    </source>
</evidence>
<keyword evidence="2" id="KW-0732">Signal</keyword>
<comment type="caution">
    <text evidence="3">The sequence shown here is derived from an EMBL/GenBank/DDBJ whole genome shotgun (WGS) entry which is preliminary data.</text>
</comment>
<accession>A0AAN6NJC9</accession>
<evidence type="ECO:0008006" key="5">
    <source>
        <dbReference type="Google" id="ProtNLM"/>
    </source>
</evidence>
<protein>
    <recommendedName>
        <fullName evidence="5">GPI anchored protein</fullName>
    </recommendedName>
</protein>
<reference evidence="4" key="1">
    <citation type="journal article" date="2023" name="Mol. Phylogenet. Evol.">
        <title>Genome-scale phylogeny and comparative genomics of the fungal order Sordariales.</title>
        <authorList>
            <person name="Hensen N."/>
            <person name="Bonometti L."/>
            <person name="Westerberg I."/>
            <person name="Brannstrom I.O."/>
            <person name="Guillou S."/>
            <person name="Cros-Aarteil S."/>
            <person name="Calhoun S."/>
            <person name="Haridas S."/>
            <person name="Kuo A."/>
            <person name="Mondo S."/>
            <person name="Pangilinan J."/>
            <person name="Riley R."/>
            <person name="LaButti K."/>
            <person name="Andreopoulos B."/>
            <person name="Lipzen A."/>
            <person name="Chen C."/>
            <person name="Yan M."/>
            <person name="Daum C."/>
            <person name="Ng V."/>
            <person name="Clum A."/>
            <person name="Steindorff A."/>
            <person name="Ohm R.A."/>
            <person name="Martin F."/>
            <person name="Silar P."/>
            <person name="Natvig D.O."/>
            <person name="Lalanne C."/>
            <person name="Gautier V."/>
            <person name="Ament-Velasquez S.L."/>
            <person name="Kruys A."/>
            <person name="Hutchinson M.I."/>
            <person name="Powell A.J."/>
            <person name="Barry K."/>
            <person name="Miller A.N."/>
            <person name="Grigoriev I.V."/>
            <person name="Debuchy R."/>
            <person name="Gladieux P."/>
            <person name="Hiltunen Thoren M."/>
            <person name="Johannesson H."/>
        </authorList>
    </citation>
    <scope>NUCLEOTIDE SEQUENCE [LARGE SCALE GENOMIC DNA]</scope>
    <source>
        <strain evidence="4">CBS 340.73</strain>
    </source>
</reference>
<dbReference type="PANTHER" id="PTHR39599">
    <property type="entry name" value="GPI-ANCHORED PROTEIN (EUROFUNG)-RELATED-RELATED"/>
    <property type="match status" value="1"/>
</dbReference>
<proteinExistence type="predicted"/>
<dbReference type="PANTHER" id="PTHR39599:SF2">
    <property type="entry name" value="ANCHORED PROTEIN, PUTATIVE (AFU_ORTHOLOGUE AFUA_1G09650)-RELATED"/>
    <property type="match status" value="1"/>
</dbReference>
<dbReference type="Proteomes" id="UP001303473">
    <property type="component" value="Unassembled WGS sequence"/>
</dbReference>
<dbReference type="AlphaFoldDB" id="A0AAN6NJC9"/>